<dbReference type="Pfam" id="PF02145">
    <property type="entry name" value="Rap_GAP"/>
    <property type="match status" value="1"/>
</dbReference>
<dbReference type="GO" id="GO:0005096">
    <property type="term" value="F:GTPase activator activity"/>
    <property type="evidence" value="ECO:0007669"/>
    <property type="project" value="UniProtKB-KW"/>
</dbReference>
<dbReference type="GO" id="GO:0051056">
    <property type="term" value="P:regulation of small GTPase mediated signal transduction"/>
    <property type="evidence" value="ECO:0007669"/>
    <property type="project" value="InterPro"/>
</dbReference>
<feature type="region of interest" description="Disordered" evidence="3">
    <location>
        <begin position="502"/>
        <end position="566"/>
    </location>
</feature>
<proteinExistence type="predicted"/>
<dbReference type="Pfam" id="PF21022">
    <property type="entry name" value="Rap-GAP_dimer"/>
    <property type="match status" value="1"/>
</dbReference>
<dbReference type="InterPro" id="IPR050989">
    <property type="entry name" value="Rap1_Ran_GAP"/>
</dbReference>
<gene>
    <name evidence="5" type="primary">rap1gapa</name>
</gene>
<feature type="compositionally biased region" description="Low complexity" evidence="3">
    <location>
        <begin position="592"/>
        <end position="602"/>
    </location>
</feature>
<feature type="region of interest" description="Disordered" evidence="3">
    <location>
        <begin position="449"/>
        <end position="488"/>
    </location>
</feature>
<dbReference type="RefSeq" id="XP_042606085.1">
    <property type="nucleotide sequence ID" value="XM_042750151.1"/>
</dbReference>
<dbReference type="PANTHER" id="PTHR15711">
    <property type="entry name" value="RAP GTPASE-ACTIVATING PROTEIN"/>
    <property type="match status" value="1"/>
</dbReference>
<comment type="function">
    <text evidence="2">GTPase activator for the nuclear Ras-related regulatory protein RAP-1A (KREV-1), converting it to the putatively inactive GDP-bound state.</text>
</comment>
<dbReference type="GeneID" id="109087958"/>
<dbReference type="InterPro" id="IPR000331">
    <property type="entry name" value="Rap/Ran_GAP_dom"/>
</dbReference>
<reference evidence="5" key="1">
    <citation type="submission" date="2025-08" db="UniProtKB">
        <authorList>
            <consortium name="RefSeq"/>
        </authorList>
    </citation>
    <scope>IDENTIFICATION</scope>
    <source>
        <tissue evidence="5">Muscle</tissue>
    </source>
</reference>
<evidence type="ECO:0000313" key="5">
    <source>
        <dbReference type="RefSeq" id="XP_042606085.1"/>
    </source>
</evidence>
<feature type="region of interest" description="Disordered" evidence="3">
    <location>
        <begin position="585"/>
        <end position="689"/>
    </location>
</feature>
<dbReference type="FunFam" id="3.40.50.11210:FF:000003">
    <property type="entry name" value="RAP1 GTPase activating protein 2"/>
    <property type="match status" value="1"/>
</dbReference>
<evidence type="ECO:0000256" key="3">
    <source>
        <dbReference type="SAM" id="MobiDB-lite"/>
    </source>
</evidence>
<dbReference type="Proteomes" id="UP001155660">
    <property type="component" value="Chromosome B23"/>
</dbReference>
<feature type="domain" description="Rap-GAP" evidence="4">
    <location>
        <begin position="172"/>
        <end position="388"/>
    </location>
</feature>
<organism evidence="5">
    <name type="scientific">Cyprinus carpio</name>
    <name type="common">Common carp</name>
    <dbReference type="NCBI Taxonomy" id="7962"/>
    <lineage>
        <taxon>Eukaryota</taxon>
        <taxon>Metazoa</taxon>
        <taxon>Chordata</taxon>
        <taxon>Craniata</taxon>
        <taxon>Vertebrata</taxon>
        <taxon>Euteleostomi</taxon>
        <taxon>Actinopterygii</taxon>
        <taxon>Neopterygii</taxon>
        <taxon>Teleostei</taxon>
        <taxon>Ostariophysi</taxon>
        <taxon>Cypriniformes</taxon>
        <taxon>Cyprinidae</taxon>
        <taxon>Cyprininae</taxon>
        <taxon>Cyprinus</taxon>
    </lineage>
</organism>
<dbReference type="PANTHER" id="PTHR15711:SF3">
    <property type="entry name" value="RAP1 GTPASE-ACTIVATING PROTEIN 1"/>
    <property type="match status" value="1"/>
</dbReference>
<protein>
    <submittedName>
        <fullName evidence="5">Rap1 GTPase-activating protein 1 isoform X11</fullName>
    </submittedName>
</protein>
<name>A0A9R0AQ12_CYPCA</name>
<dbReference type="PROSITE" id="PS50085">
    <property type="entry name" value="RAPGAP"/>
    <property type="match status" value="1"/>
</dbReference>
<evidence type="ECO:0000256" key="2">
    <source>
        <dbReference type="ARBA" id="ARBA00057316"/>
    </source>
</evidence>
<evidence type="ECO:0000259" key="4">
    <source>
        <dbReference type="PROSITE" id="PS50085"/>
    </source>
</evidence>
<feature type="compositionally biased region" description="Polar residues" evidence="3">
    <location>
        <begin position="634"/>
        <end position="654"/>
    </location>
</feature>
<feature type="compositionally biased region" description="Acidic residues" evidence="3">
    <location>
        <begin position="605"/>
        <end position="617"/>
    </location>
</feature>
<dbReference type="AlphaFoldDB" id="A0A9R0AQ12"/>
<dbReference type="GO" id="GO:0005737">
    <property type="term" value="C:cytoplasm"/>
    <property type="evidence" value="ECO:0007669"/>
    <property type="project" value="TreeGrafter"/>
</dbReference>
<keyword evidence="1" id="KW-0343">GTPase activation</keyword>
<feature type="compositionally biased region" description="Polar residues" evidence="3">
    <location>
        <begin position="449"/>
        <end position="461"/>
    </location>
</feature>
<sequence>MDEQRCTFPPPLKTEEDYIPYPSVHEVLGRKSPFPLILLPQFGGYWIEGTNHELSNGIDLDQLLSPNSRFKLECNTTAKIYRKHYLGKEHFNYYTVDSALGHLVFSMKYDVIGDQEHLRLMLRTKMKTYHDVIPISCLTEFPNIVQMAKLVCEEVNVDRFFPVLYPKASRLIVTFDEHVISNNFKFGVIYQKFGQTSEEELFGNNEESPALVEFLEFLGQKIELYDFRGFRGGLDVTHGQTGSESVYHNFHNKEIMFHVSTKLPYTEGDTQQLQRKRHIGNDIVAIVFQDENTPFVPDMIASNFLHAYVVVQVENACSDNALYKVSVTARDDVPFFGPPLPNPAIFKKGPEFHEFLLTKLINAEYACYKAEKFAKLEERTRSALLETLYEELHINSQAMMGLGGEEDKLENGGGGGGGFFESFKRVIRSRSQSLDTMGLNIRKYTVSNSHSGSITHNNNNHHSPETPKPHGISLLVPGKSPSKYGRRGSAIGIGTIEESLIIPGKSPTRKKSGPFSSRRSSAIGIENIQEVREKSRECSPSTQKTPDSGHASQDPKSENSSNQSSPEILITKNSSSMYCQAPSIPEAHDLSRSSSNASSFASVVEDNETEATEDYDTGMESLSSADTPHKRDSFTYSTWLEDNMSTASTTSRGSSPAGKTDSGKNQEQNRADIRIKLERPHDHKSTSNC</sequence>
<feature type="compositionally biased region" description="Basic and acidic residues" evidence="3">
    <location>
        <begin position="661"/>
        <end position="689"/>
    </location>
</feature>
<accession>A0A9R0AQ12</accession>
<evidence type="ECO:0000256" key="1">
    <source>
        <dbReference type="ARBA" id="ARBA00022468"/>
    </source>
</evidence>